<dbReference type="PANTHER" id="PTHR37530:SF1">
    <property type="entry name" value="OUTER MEMBRANE PROTEIN SLP"/>
    <property type="match status" value="1"/>
</dbReference>
<gene>
    <name evidence="1" type="ORF">HBA18_05045</name>
</gene>
<dbReference type="RefSeq" id="WP_167314190.1">
    <property type="nucleotide sequence ID" value="NZ_CP050266.1"/>
</dbReference>
<evidence type="ECO:0000313" key="2">
    <source>
        <dbReference type="Proteomes" id="UP000501408"/>
    </source>
</evidence>
<dbReference type="PIRSF" id="PIRSF004982">
    <property type="entry name" value="SlP"/>
    <property type="match status" value="1"/>
</dbReference>
<keyword evidence="2" id="KW-1185">Reference proteome</keyword>
<reference evidence="1 2" key="1">
    <citation type="submission" date="2020-03" db="EMBL/GenBank/DDBJ databases">
        <title>Genome mining reveals the biosynthetic pathways of PHA and ectoines of the halophilic strain Salinivibrio costicola M318 isolated from fermented shrimp paste.</title>
        <authorList>
            <person name="Doan T.V."/>
            <person name="Tran L.T."/>
            <person name="Trieu T.A."/>
            <person name="Nguyen Q.V."/>
            <person name="Quach T.N."/>
            <person name="Phi T.Q."/>
            <person name="Kumar S."/>
        </authorList>
    </citation>
    <scope>NUCLEOTIDE SEQUENCE [LARGE SCALE GENOMIC DNA]</scope>
    <source>
        <strain evidence="1 2">M318</strain>
    </source>
</reference>
<dbReference type="InterPro" id="IPR004658">
    <property type="entry name" value="OMP_Slp"/>
</dbReference>
<dbReference type="PROSITE" id="PS51257">
    <property type="entry name" value="PROKAR_LIPOPROTEIN"/>
    <property type="match status" value="1"/>
</dbReference>
<proteinExistence type="predicted"/>
<keyword evidence="1" id="KW-0449">Lipoprotein</keyword>
<sequence length="182" mass="19566">MKLISTGLLMIGALLLTGCSTLPDSLKGRMDQPVTEYPVVASMTAANQGEEVRMGGMIASVENREADSVVEIVALPTSSAGRPDIGASSLGRFKAVFSGFVDPADYAKGRPITVLGEFVEQQMGKVGDYEYAYPVLSVKGHQLWNIEQKVIDDDRPYCYGLYCSRVRVGVGTGRVQSVITLP</sequence>
<protein>
    <submittedName>
        <fullName evidence="1">Slp family lipoprotein</fullName>
    </submittedName>
</protein>
<accession>A0ABX6K6C1</accession>
<organism evidence="1 2">
    <name type="scientific">Salinivibrio costicola</name>
    <name type="common">Vibrio costicola</name>
    <dbReference type="NCBI Taxonomy" id="51367"/>
    <lineage>
        <taxon>Bacteria</taxon>
        <taxon>Pseudomonadati</taxon>
        <taxon>Pseudomonadota</taxon>
        <taxon>Gammaproteobacteria</taxon>
        <taxon>Vibrionales</taxon>
        <taxon>Vibrionaceae</taxon>
        <taxon>Salinivibrio</taxon>
    </lineage>
</organism>
<dbReference type="PANTHER" id="PTHR37530">
    <property type="entry name" value="OUTER MEMBRANE PROTEIN SLP"/>
    <property type="match status" value="1"/>
</dbReference>
<evidence type="ECO:0000313" key="1">
    <source>
        <dbReference type="EMBL" id="QIR05791.1"/>
    </source>
</evidence>
<dbReference type="Proteomes" id="UP000501408">
    <property type="component" value="Chromosome 1"/>
</dbReference>
<dbReference type="NCBIfam" id="TIGR00752">
    <property type="entry name" value="slp"/>
    <property type="match status" value="1"/>
</dbReference>
<dbReference type="Pfam" id="PF03843">
    <property type="entry name" value="Slp"/>
    <property type="match status" value="1"/>
</dbReference>
<dbReference type="EMBL" id="CP050266">
    <property type="protein sequence ID" value="QIR05791.1"/>
    <property type="molecule type" value="Genomic_DNA"/>
</dbReference>
<name>A0ABX6K6C1_SALCS</name>